<protein>
    <submittedName>
        <fullName evidence="6">LysR family transcriptional regulator</fullName>
    </submittedName>
</protein>
<dbReference type="CDD" id="cd05466">
    <property type="entry name" value="PBP2_LTTR_substrate"/>
    <property type="match status" value="1"/>
</dbReference>
<proteinExistence type="inferred from homology"/>
<dbReference type="Gene3D" id="3.40.190.10">
    <property type="entry name" value="Periplasmic binding protein-like II"/>
    <property type="match status" value="2"/>
</dbReference>
<name>A0A3R9F1Q2_9ENTR</name>
<organism evidence="6 7">
    <name type="scientific">Atlantibacter subterraneus</name>
    <dbReference type="NCBI Taxonomy" id="255519"/>
    <lineage>
        <taxon>Bacteria</taxon>
        <taxon>Pseudomonadati</taxon>
        <taxon>Pseudomonadota</taxon>
        <taxon>Gammaproteobacteria</taxon>
        <taxon>Enterobacterales</taxon>
        <taxon>Enterobacteriaceae</taxon>
        <taxon>Atlantibacter</taxon>
    </lineage>
</organism>
<dbReference type="InterPro" id="IPR000847">
    <property type="entry name" value="LysR_HTH_N"/>
</dbReference>
<dbReference type="SUPFAM" id="SSF46785">
    <property type="entry name" value="Winged helix' DNA-binding domain"/>
    <property type="match status" value="1"/>
</dbReference>
<dbReference type="SUPFAM" id="SSF53850">
    <property type="entry name" value="Periplasmic binding protein-like II"/>
    <property type="match status" value="1"/>
</dbReference>
<keyword evidence="4" id="KW-0804">Transcription</keyword>
<reference evidence="6 7" key="1">
    <citation type="submission" date="2018-10" db="EMBL/GenBank/DDBJ databases">
        <title>Transmission dynamics of multidrug resistant bacteria on intensive care unit surfaces.</title>
        <authorList>
            <person name="D'Souza A.W."/>
            <person name="Potter R.F."/>
            <person name="Wallace M."/>
            <person name="Shupe A."/>
            <person name="Patel S."/>
            <person name="Sun S."/>
            <person name="Gul D."/>
            <person name="Kwon J.H."/>
            <person name="Andleeb S."/>
            <person name="Burnham C.-A.D."/>
            <person name="Dantas G."/>
        </authorList>
    </citation>
    <scope>NUCLEOTIDE SEQUENCE [LARGE SCALE GENOMIC DNA]</scope>
    <source>
        <strain evidence="6 7">AS_373</strain>
    </source>
</reference>
<evidence type="ECO:0000313" key="6">
    <source>
        <dbReference type="EMBL" id="RSE24133.1"/>
    </source>
</evidence>
<dbReference type="FunFam" id="1.10.10.10:FF:000001">
    <property type="entry name" value="LysR family transcriptional regulator"/>
    <property type="match status" value="1"/>
</dbReference>
<dbReference type="GO" id="GO:0003700">
    <property type="term" value="F:DNA-binding transcription factor activity"/>
    <property type="evidence" value="ECO:0007669"/>
    <property type="project" value="InterPro"/>
</dbReference>
<evidence type="ECO:0000256" key="4">
    <source>
        <dbReference type="ARBA" id="ARBA00023163"/>
    </source>
</evidence>
<dbReference type="PANTHER" id="PTHR30126:SF2">
    <property type="entry name" value="HTH-TYPE TRANSCRIPTIONAL REGULATOR YJIE"/>
    <property type="match status" value="1"/>
</dbReference>
<dbReference type="Proteomes" id="UP000275331">
    <property type="component" value="Unassembled WGS sequence"/>
</dbReference>
<evidence type="ECO:0000256" key="1">
    <source>
        <dbReference type="ARBA" id="ARBA00009437"/>
    </source>
</evidence>
<feature type="domain" description="HTH lysR-type" evidence="5">
    <location>
        <begin position="1"/>
        <end position="58"/>
    </location>
</feature>
<sequence length="300" mass="34536">MDSKWLEDFLSLSRHGNFSLAARERCVTQPAFSRRVKALEETLGAPLFDRTTTPVTLTRYGERFEPYARQVVSALKEAQHELSCMLPQTDNTIVMVSLHTLSINVLPDMINYLHRTYPEARFTVNACMQGIDNHFNALLNRQIDLLITYDLLQAQPSLETAEQLKRTVWRYERFIPVMAAHLMPLVDDEHSPIPWLRYSDYTFVQQIIAPAEKQVAARLKPVFESGLSESIREMVLRGMGLAWLPESTIAEQLASGELVQLWPDNASRQREIAIVIWCQRQENRPILSLCWEKLSRKSHG</sequence>
<evidence type="ECO:0000256" key="2">
    <source>
        <dbReference type="ARBA" id="ARBA00023015"/>
    </source>
</evidence>
<comment type="similarity">
    <text evidence="1">Belongs to the LysR transcriptional regulatory family.</text>
</comment>
<comment type="caution">
    <text evidence="6">The sequence shown here is derived from an EMBL/GenBank/DDBJ whole genome shotgun (WGS) entry which is preliminary data.</text>
</comment>
<dbReference type="InterPro" id="IPR036390">
    <property type="entry name" value="WH_DNA-bd_sf"/>
</dbReference>
<dbReference type="EMBL" id="RHXB01000011">
    <property type="protein sequence ID" value="RSE24133.1"/>
    <property type="molecule type" value="Genomic_DNA"/>
</dbReference>
<dbReference type="RefSeq" id="WP_125294251.1">
    <property type="nucleotide sequence ID" value="NZ_DAMAJB010000009.1"/>
</dbReference>
<dbReference type="PROSITE" id="PS50931">
    <property type="entry name" value="HTH_LYSR"/>
    <property type="match status" value="1"/>
</dbReference>
<evidence type="ECO:0000256" key="3">
    <source>
        <dbReference type="ARBA" id="ARBA00023125"/>
    </source>
</evidence>
<accession>A0A3R9F1Q2</accession>
<evidence type="ECO:0000313" key="7">
    <source>
        <dbReference type="Proteomes" id="UP000275331"/>
    </source>
</evidence>
<dbReference type="PRINTS" id="PR00039">
    <property type="entry name" value="HTHLYSR"/>
</dbReference>
<gene>
    <name evidence="6" type="ORF">EGT71_16210</name>
</gene>
<dbReference type="InterPro" id="IPR005119">
    <property type="entry name" value="LysR_subst-bd"/>
</dbReference>
<dbReference type="InterPro" id="IPR036388">
    <property type="entry name" value="WH-like_DNA-bd_sf"/>
</dbReference>
<dbReference type="AlphaFoldDB" id="A0A3R9F1Q2"/>
<keyword evidence="3" id="KW-0238">DNA-binding</keyword>
<dbReference type="GO" id="GO:0000976">
    <property type="term" value="F:transcription cis-regulatory region binding"/>
    <property type="evidence" value="ECO:0007669"/>
    <property type="project" value="TreeGrafter"/>
</dbReference>
<keyword evidence="2" id="KW-0805">Transcription regulation</keyword>
<dbReference type="OrthoDB" id="6971749at2"/>
<dbReference type="Pfam" id="PF03466">
    <property type="entry name" value="LysR_substrate"/>
    <property type="match status" value="1"/>
</dbReference>
<dbReference type="Pfam" id="PF00126">
    <property type="entry name" value="HTH_1"/>
    <property type="match status" value="1"/>
</dbReference>
<dbReference type="Gene3D" id="1.10.10.10">
    <property type="entry name" value="Winged helix-like DNA-binding domain superfamily/Winged helix DNA-binding domain"/>
    <property type="match status" value="1"/>
</dbReference>
<evidence type="ECO:0000259" key="5">
    <source>
        <dbReference type="PROSITE" id="PS50931"/>
    </source>
</evidence>
<dbReference type="PANTHER" id="PTHR30126">
    <property type="entry name" value="HTH-TYPE TRANSCRIPTIONAL REGULATOR"/>
    <property type="match status" value="1"/>
</dbReference>